<dbReference type="GO" id="GO:0006777">
    <property type="term" value="P:Mo-molybdopterin cofactor biosynthetic process"/>
    <property type="evidence" value="ECO:0007669"/>
    <property type="project" value="InterPro"/>
</dbReference>
<organism evidence="4 5">
    <name type="scientific">Thioploca ingrica</name>
    <dbReference type="NCBI Taxonomy" id="40754"/>
    <lineage>
        <taxon>Bacteria</taxon>
        <taxon>Pseudomonadati</taxon>
        <taxon>Pseudomonadota</taxon>
        <taxon>Gammaproteobacteria</taxon>
        <taxon>Thiotrichales</taxon>
        <taxon>Thiotrichaceae</taxon>
        <taxon>Thioploca</taxon>
    </lineage>
</organism>
<evidence type="ECO:0000256" key="1">
    <source>
        <dbReference type="ARBA" id="ARBA00022741"/>
    </source>
</evidence>
<dbReference type="InterPro" id="IPR016155">
    <property type="entry name" value="Mopterin_synth/thiamin_S_b"/>
</dbReference>
<dbReference type="Gene3D" id="3.10.20.30">
    <property type="match status" value="1"/>
</dbReference>
<dbReference type="PANTHER" id="PTHR33359:SF1">
    <property type="entry name" value="MOLYBDOPTERIN SYNTHASE SULFUR CARRIER SUBUNIT"/>
    <property type="match status" value="1"/>
</dbReference>
<evidence type="ECO:0000313" key="4">
    <source>
        <dbReference type="EMBL" id="BAP56047.1"/>
    </source>
</evidence>
<dbReference type="InterPro" id="IPR044672">
    <property type="entry name" value="MOCS2A"/>
</dbReference>
<dbReference type="AlphaFoldDB" id="A0A090AK92"/>
<dbReference type="GO" id="GO:0000166">
    <property type="term" value="F:nucleotide binding"/>
    <property type="evidence" value="ECO:0007669"/>
    <property type="project" value="UniProtKB-KW"/>
</dbReference>
<dbReference type="STRING" id="40754.THII_1750"/>
<dbReference type="UniPathway" id="UPA00344"/>
<keyword evidence="1" id="KW-0547">Nucleotide-binding</keyword>
<dbReference type="EMBL" id="AP014633">
    <property type="protein sequence ID" value="BAP56047.1"/>
    <property type="molecule type" value="Genomic_DNA"/>
</dbReference>
<dbReference type="CDD" id="cd00754">
    <property type="entry name" value="Ubl_MoaD"/>
    <property type="match status" value="1"/>
</dbReference>
<dbReference type="InterPro" id="IPR012675">
    <property type="entry name" value="Beta-grasp_dom_sf"/>
</dbReference>
<reference evidence="4 5" key="1">
    <citation type="journal article" date="2014" name="ISME J.">
        <title>Ecophysiology of Thioploca ingrica as revealed by the complete genome sequence supplemented with proteomic evidence.</title>
        <authorList>
            <person name="Kojima H."/>
            <person name="Ogura Y."/>
            <person name="Yamamoto N."/>
            <person name="Togashi T."/>
            <person name="Mori H."/>
            <person name="Watanabe T."/>
            <person name="Nemoto F."/>
            <person name="Kurokawa K."/>
            <person name="Hayashi T."/>
            <person name="Fukui M."/>
        </authorList>
    </citation>
    <scope>NUCLEOTIDE SEQUENCE [LARGE SCALE GENOMIC DNA]</scope>
</reference>
<dbReference type="SUPFAM" id="SSF54285">
    <property type="entry name" value="MoaD/ThiS"/>
    <property type="match status" value="1"/>
</dbReference>
<dbReference type="Proteomes" id="UP000031623">
    <property type="component" value="Chromosome"/>
</dbReference>
<dbReference type="GO" id="GO:1990133">
    <property type="term" value="C:molybdopterin adenylyltransferase complex"/>
    <property type="evidence" value="ECO:0007669"/>
    <property type="project" value="TreeGrafter"/>
</dbReference>
<evidence type="ECO:0000256" key="2">
    <source>
        <dbReference type="ARBA" id="ARBA00024200"/>
    </source>
</evidence>
<gene>
    <name evidence="4" type="ORF">THII_1750</name>
</gene>
<dbReference type="Pfam" id="PF02597">
    <property type="entry name" value="ThiS"/>
    <property type="match status" value="1"/>
</dbReference>
<dbReference type="PANTHER" id="PTHR33359">
    <property type="entry name" value="MOLYBDOPTERIN SYNTHASE SULFUR CARRIER SUBUNIT"/>
    <property type="match status" value="1"/>
</dbReference>
<evidence type="ECO:0000313" key="5">
    <source>
        <dbReference type="Proteomes" id="UP000031623"/>
    </source>
</evidence>
<sequence length="81" mass="8959">MTIVVKFFGSLREEIGKSEVKLTAEQPLTVAQVWAQACDEAPLHHHIWTAVNMTYVDQNTLVQDGDEVAFFPPVTGGSDEN</sequence>
<dbReference type="OrthoDB" id="9801945at2"/>
<accession>A0A090AK92</accession>
<name>A0A090AK92_9GAMM</name>
<dbReference type="HOGENOM" id="CLU_114601_4_0_6"/>
<protein>
    <recommendedName>
        <fullName evidence="3">Molybdopterin synthase sulfur carrier subunit</fullName>
    </recommendedName>
</protein>
<comment type="similarity">
    <text evidence="2">Belongs to the MoaD family.</text>
</comment>
<dbReference type="InterPro" id="IPR003749">
    <property type="entry name" value="ThiS/MoaD-like"/>
</dbReference>
<evidence type="ECO:0000256" key="3">
    <source>
        <dbReference type="ARBA" id="ARBA00024247"/>
    </source>
</evidence>
<keyword evidence="5" id="KW-1185">Reference proteome</keyword>
<proteinExistence type="inferred from homology"/>
<dbReference type="KEGG" id="tig:THII_1750"/>